<dbReference type="PROSITE" id="PS50222">
    <property type="entry name" value="EF_HAND_2"/>
    <property type="match status" value="1"/>
</dbReference>
<evidence type="ECO:0000313" key="3">
    <source>
        <dbReference type="EMBL" id="CAD8852540.1"/>
    </source>
</evidence>
<feature type="domain" description="EF-hand" evidence="2">
    <location>
        <begin position="31"/>
        <end position="66"/>
    </location>
</feature>
<protein>
    <recommendedName>
        <fullName evidence="2">EF-hand domain-containing protein</fullName>
    </recommendedName>
</protein>
<dbReference type="PROSITE" id="PS00018">
    <property type="entry name" value="EF_HAND_1"/>
    <property type="match status" value="1"/>
</dbReference>
<name>A0A7S1AFL0_NOCSC</name>
<dbReference type="Gene3D" id="1.10.238.10">
    <property type="entry name" value="EF-hand"/>
    <property type="match status" value="1"/>
</dbReference>
<reference evidence="3" key="1">
    <citation type="submission" date="2021-01" db="EMBL/GenBank/DDBJ databases">
        <authorList>
            <person name="Corre E."/>
            <person name="Pelletier E."/>
            <person name="Niang G."/>
            <person name="Scheremetjew M."/>
            <person name="Finn R."/>
            <person name="Kale V."/>
            <person name="Holt S."/>
            <person name="Cochrane G."/>
            <person name="Meng A."/>
            <person name="Brown T."/>
            <person name="Cohen L."/>
        </authorList>
    </citation>
    <scope>NUCLEOTIDE SEQUENCE</scope>
</reference>
<keyword evidence="1" id="KW-0106">Calcium</keyword>
<dbReference type="InterPro" id="IPR002048">
    <property type="entry name" value="EF_hand_dom"/>
</dbReference>
<proteinExistence type="predicted"/>
<dbReference type="InterPro" id="IPR018247">
    <property type="entry name" value="EF_Hand_1_Ca_BS"/>
</dbReference>
<evidence type="ECO:0000256" key="1">
    <source>
        <dbReference type="ARBA" id="ARBA00022837"/>
    </source>
</evidence>
<evidence type="ECO:0000259" key="2">
    <source>
        <dbReference type="PROSITE" id="PS50222"/>
    </source>
</evidence>
<gene>
    <name evidence="3" type="ORF">NSCI0253_LOCUS26890</name>
</gene>
<dbReference type="AlphaFoldDB" id="A0A7S1AFL0"/>
<dbReference type="SUPFAM" id="SSF47473">
    <property type="entry name" value="EF-hand"/>
    <property type="match status" value="1"/>
</dbReference>
<dbReference type="InterPro" id="IPR011992">
    <property type="entry name" value="EF-hand-dom_pair"/>
</dbReference>
<dbReference type="EMBL" id="HBFQ01037994">
    <property type="protein sequence ID" value="CAD8852540.1"/>
    <property type="molecule type" value="Transcribed_RNA"/>
</dbReference>
<accession>A0A7S1AFL0</accession>
<organism evidence="3">
    <name type="scientific">Noctiluca scintillans</name>
    <name type="common">Sea sparkle</name>
    <name type="synonym">Red tide dinoflagellate</name>
    <dbReference type="NCBI Taxonomy" id="2966"/>
    <lineage>
        <taxon>Eukaryota</taxon>
        <taxon>Sar</taxon>
        <taxon>Alveolata</taxon>
        <taxon>Dinophyceae</taxon>
        <taxon>Noctilucales</taxon>
        <taxon>Noctilucaceae</taxon>
        <taxon>Noctiluca</taxon>
    </lineage>
</organism>
<dbReference type="GO" id="GO:0005509">
    <property type="term" value="F:calcium ion binding"/>
    <property type="evidence" value="ECO:0007669"/>
    <property type="project" value="InterPro"/>
</dbReference>
<sequence>MGASLITTASCGFLEPPRRRGKAPANDVAQRIEVMIEDLFRLHDLNKDGVLSELELIKLNEKIALLHYGSDADKNAVKEKYKELFRTKLDPNGEPVAFQTFQRYMHNLLNDLDRDVRAQEMILEQFIEEAHSGRAAFHMTSLQSHTDAPFLSKIETLLDKR</sequence>